<dbReference type="Proteomes" id="UP000646548">
    <property type="component" value="Unassembled WGS sequence"/>
</dbReference>
<proteinExistence type="predicted"/>
<evidence type="ECO:0000313" key="2">
    <source>
        <dbReference type="Proteomes" id="UP000646548"/>
    </source>
</evidence>
<dbReference type="EMBL" id="WKFB01000059">
    <property type="protein sequence ID" value="KAF6737441.1"/>
    <property type="molecule type" value="Genomic_DNA"/>
</dbReference>
<sequence length="130" mass="15071">MNLKPFRGRLWPNAALREISTSPLEHSVRAELSYANTELLSCQNYSPLQMFSKHRGSCEALLFCAEQSTMQILSWRSALRVLFRARSFLQVLFILLKKTNIFIFHFNASVLLRKIIKKMQLVCFIFATPS</sequence>
<comment type="caution">
    <text evidence="1">The sequence shown here is derived from an EMBL/GenBank/DDBJ whole genome shotgun (WGS) entry which is preliminary data.</text>
</comment>
<gene>
    <name evidence="1" type="ORF">FQA47_001030</name>
</gene>
<dbReference type="AlphaFoldDB" id="A0A834L0L7"/>
<accession>A0A834L0L7</accession>
<reference evidence="1" key="1">
    <citation type="journal article" name="BMC Genomics">
        <title>Long-read sequencing and de novo genome assembly of marine medaka (Oryzias melastigma).</title>
        <authorList>
            <person name="Liang P."/>
            <person name="Saqib H.S.A."/>
            <person name="Ni X."/>
            <person name="Shen Y."/>
        </authorList>
    </citation>
    <scope>NUCLEOTIDE SEQUENCE</scope>
    <source>
        <strain evidence="1">Bigg-433</strain>
    </source>
</reference>
<organism evidence="1 2">
    <name type="scientific">Oryzias melastigma</name>
    <name type="common">Marine medaka</name>
    <dbReference type="NCBI Taxonomy" id="30732"/>
    <lineage>
        <taxon>Eukaryota</taxon>
        <taxon>Metazoa</taxon>
        <taxon>Chordata</taxon>
        <taxon>Craniata</taxon>
        <taxon>Vertebrata</taxon>
        <taxon>Euteleostomi</taxon>
        <taxon>Actinopterygii</taxon>
        <taxon>Neopterygii</taxon>
        <taxon>Teleostei</taxon>
        <taxon>Neoteleostei</taxon>
        <taxon>Acanthomorphata</taxon>
        <taxon>Ovalentaria</taxon>
        <taxon>Atherinomorphae</taxon>
        <taxon>Beloniformes</taxon>
        <taxon>Adrianichthyidae</taxon>
        <taxon>Oryziinae</taxon>
        <taxon>Oryzias</taxon>
    </lineage>
</organism>
<name>A0A834L0L7_ORYME</name>
<evidence type="ECO:0000313" key="1">
    <source>
        <dbReference type="EMBL" id="KAF6737441.1"/>
    </source>
</evidence>
<protein>
    <submittedName>
        <fullName evidence="1">Uncharacterized protein</fullName>
    </submittedName>
</protein>